<organism evidence="1 2">
    <name type="scientific">Ixodes persulcatus</name>
    <name type="common">Taiga tick</name>
    <dbReference type="NCBI Taxonomy" id="34615"/>
    <lineage>
        <taxon>Eukaryota</taxon>
        <taxon>Metazoa</taxon>
        <taxon>Ecdysozoa</taxon>
        <taxon>Arthropoda</taxon>
        <taxon>Chelicerata</taxon>
        <taxon>Arachnida</taxon>
        <taxon>Acari</taxon>
        <taxon>Parasitiformes</taxon>
        <taxon>Ixodida</taxon>
        <taxon>Ixodoidea</taxon>
        <taxon>Ixodidae</taxon>
        <taxon>Ixodinae</taxon>
        <taxon>Ixodes</taxon>
    </lineage>
</organism>
<name>A0AC60PWB4_IXOPE</name>
<accession>A0AC60PWB4</accession>
<protein>
    <submittedName>
        <fullName evidence="1">Uncharacterized protein</fullName>
    </submittedName>
</protein>
<dbReference type="Proteomes" id="UP000805193">
    <property type="component" value="Unassembled WGS sequence"/>
</dbReference>
<gene>
    <name evidence="1" type="ORF">HPB47_027476</name>
</gene>
<sequence>MLCSAHGYSDGSSSLSFELLLTQPTSEPGSREIHGYEPSFLSDRVSDEASWGRGLARPRKPVVERSAGRATPSGRRASQDAKRNPACVVSGPVVHSVSNSPVAEAALRARDNPGERRSDVGGGLSLGARWEVRRVLRRVRTFYTELGQGDSGRRRWRDSSVTGGKRRCRGYPLARAASFLGSQRKEALAKRRVGPLLFAPTGSSPWLVRAPMSRPARVIRAAPRVLDVARSPAVVPVGPTPRITARIPEASSPVRNGPSQP</sequence>
<evidence type="ECO:0000313" key="1">
    <source>
        <dbReference type="EMBL" id="KAG0425344.1"/>
    </source>
</evidence>
<reference evidence="1 2" key="1">
    <citation type="journal article" date="2020" name="Cell">
        <title>Large-Scale Comparative Analyses of Tick Genomes Elucidate Their Genetic Diversity and Vector Capacities.</title>
        <authorList>
            <consortium name="Tick Genome and Microbiome Consortium (TIGMIC)"/>
            <person name="Jia N."/>
            <person name="Wang J."/>
            <person name="Shi W."/>
            <person name="Du L."/>
            <person name="Sun Y."/>
            <person name="Zhan W."/>
            <person name="Jiang J.F."/>
            <person name="Wang Q."/>
            <person name="Zhang B."/>
            <person name="Ji P."/>
            <person name="Bell-Sakyi L."/>
            <person name="Cui X.M."/>
            <person name="Yuan T.T."/>
            <person name="Jiang B.G."/>
            <person name="Yang W.F."/>
            <person name="Lam T.T."/>
            <person name="Chang Q.C."/>
            <person name="Ding S.J."/>
            <person name="Wang X.J."/>
            <person name="Zhu J.G."/>
            <person name="Ruan X.D."/>
            <person name="Zhao L."/>
            <person name="Wei J.T."/>
            <person name="Ye R.Z."/>
            <person name="Que T.C."/>
            <person name="Du C.H."/>
            <person name="Zhou Y.H."/>
            <person name="Cheng J.X."/>
            <person name="Dai P.F."/>
            <person name="Guo W.B."/>
            <person name="Han X.H."/>
            <person name="Huang E.J."/>
            <person name="Li L.F."/>
            <person name="Wei W."/>
            <person name="Gao Y.C."/>
            <person name="Liu J.Z."/>
            <person name="Shao H.Z."/>
            <person name="Wang X."/>
            <person name="Wang C.C."/>
            <person name="Yang T.C."/>
            <person name="Huo Q.B."/>
            <person name="Li W."/>
            <person name="Chen H.Y."/>
            <person name="Chen S.E."/>
            <person name="Zhou L.G."/>
            <person name="Ni X.B."/>
            <person name="Tian J.H."/>
            <person name="Sheng Y."/>
            <person name="Liu T."/>
            <person name="Pan Y.S."/>
            <person name="Xia L.Y."/>
            <person name="Li J."/>
            <person name="Zhao F."/>
            <person name="Cao W.C."/>
        </authorList>
    </citation>
    <scope>NUCLEOTIDE SEQUENCE [LARGE SCALE GENOMIC DNA]</scope>
    <source>
        <strain evidence="1">Iper-2018</strain>
    </source>
</reference>
<keyword evidence="2" id="KW-1185">Reference proteome</keyword>
<proteinExistence type="predicted"/>
<evidence type="ECO:0000313" key="2">
    <source>
        <dbReference type="Proteomes" id="UP000805193"/>
    </source>
</evidence>
<comment type="caution">
    <text evidence="1">The sequence shown here is derived from an EMBL/GenBank/DDBJ whole genome shotgun (WGS) entry which is preliminary data.</text>
</comment>
<dbReference type="EMBL" id="JABSTQ010009856">
    <property type="protein sequence ID" value="KAG0425344.1"/>
    <property type="molecule type" value="Genomic_DNA"/>
</dbReference>